<gene>
    <name evidence="3" type="ORF">SAMN04487840_105105</name>
</gene>
<dbReference type="EMBL" id="FOGM01000005">
    <property type="protein sequence ID" value="SER57990.1"/>
    <property type="molecule type" value="Genomic_DNA"/>
</dbReference>
<evidence type="ECO:0000259" key="2">
    <source>
        <dbReference type="Pfam" id="PF13439"/>
    </source>
</evidence>
<dbReference type="Gene3D" id="3.40.50.2000">
    <property type="entry name" value="Glycogen Phosphorylase B"/>
    <property type="match status" value="2"/>
</dbReference>
<accession>A0A1H9QC35</accession>
<proteinExistence type="predicted"/>
<name>A0A1H9QC35_9STRE</name>
<dbReference type="RefSeq" id="WP_074627540.1">
    <property type="nucleotide sequence ID" value="NZ_FOGM01000005.1"/>
</dbReference>
<sequence>MERVFSYMGDNIKKNITKKNILMIIPTLNYSGGIESFVMNNIRYVNSEEFTIDIITHDLHADDYVAEIDKIGGRVFLFPKFSPQNFKEIKQLYLEILRKKKYDIVHCHMANAAFFYLKYAQKSQVPVRILHSHQNKAADTLSHVIRNIPLLKLGKRYANFYMACSQVAGDFLFSNSTYDIIRNAIDYEKYKYDSSIRDKIRNQYNFSSSDIIIGHTGRLTAQKNQKFLIELVNELYQINRNYKLVLVGSGEDLEELQNLVENLHLKESVFFLGDRNDVESLLQMFDIFVFPSLYEGLGISVLEAQASGLFCICSTGIPSDADISENILHISLKENMQTWVDNIIDKKSNNRSDVILDTKYSIKSNASLLFELYIKYLKTCKK</sequence>
<dbReference type="Pfam" id="PF13439">
    <property type="entry name" value="Glyco_transf_4"/>
    <property type="match status" value="1"/>
</dbReference>
<dbReference type="GO" id="GO:0016757">
    <property type="term" value="F:glycosyltransferase activity"/>
    <property type="evidence" value="ECO:0007669"/>
    <property type="project" value="InterPro"/>
</dbReference>
<dbReference type="InterPro" id="IPR028098">
    <property type="entry name" value="Glyco_trans_4-like_N"/>
</dbReference>
<dbReference type="InterPro" id="IPR001296">
    <property type="entry name" value="Glyco_trans_1"/>
</dbReference>
<dbReference type="InterPro" id="IPR050194">
    <property type="entry name" value="Glycosyltransferase_grp1"/>
</dbReference>
<feature type="domain" description="Glycosyltransferase subfamily 4-like N-terminal" evidence="2">
    <location>
        <begin position="32"/>
        <end position="188"/>
    </location>
</feature>
<dbReference type="AlphaFoldDB" id="A0A1H9QC35"/>
<dbReference type="PANTHER" id="PTHR45947">
    <property type="entry name" value="SULFOQUINOVOSYL TRANSFERASE SQD2"/>
    <property type="match status" value="1"/>
</dbReference>
<protein>
    <submittedName>
        <fullName evidence="3">Glycosyltransferase involved in cell wall bisynthesis</fullName>
    </submittedName>
</protein>
<dbReference type="SUPFAM" id="SSF53756">
    <property type="entry name" value="UDP-Glycosyltransferase/glycogen phosphorylase"/>
    <property type="match status" value="1"/>
</dbReference>
<evidence type="ECO:0000313" key="3">
    <source>
        <dbReference type="EMBL" id="SER57990.1"/>
    </source>
</evidence>
<reference evidence="3 4" key="1">
    <citation type="submission" date="2016-10" db="EMBL/GenBank/DDBJ databases">
        <authorList>
            <person name="de Groot N.N."/>
        </authorList>
    </citation>
    <scope>NUCLEOTIDE SEQUENCE [LARGE SCALE GENOMIC DNA]</scope>
    <source>
        <strain evidence="3 4">VTM2R47</strain>
    </source>
</reference>
<evidence type="ECO:0000313" key="4">
    <source>
        <dbReference type="Proteomes" id="UP000182712"/>
    </source>
</evidence>
<feature type="domain" description="Glycosyl transferase family 1" evidence="1">
    <location>
        <begin position="197"/>
        <end position="322"/>
    </location>
</feature>
<dbReference type="Pfam" id="PF00534">
    <property type="entry name" value="Glycos_transf_1"/>
    <property type="match status" value="1"/>
</dbReference>
<keyword evidence="3" id="KW-0808">Transferase</keyword>
<dbReference type="PANTHER" id="PTHR45947:SF3">
    <property type="entry name" value="SULFOQUINOVOSYL TRANSFERASE SQD2"/>
    <property type="match status" value="1"/>
</dbReference>
<organism evidence="3 4">
    <name type="scientific">Streptococcus gallolyticus</name>
    <dbReference type="NCBI Taxonomy" id="315405"/>
    <lineage>
        <taxon>Bacteria</taxon>
        <taxon>Bacillati</taxon>
        <taxon>Bacillota</taxon>
        <taxon>Bacilli</taxon>
        <taxon>Lactobacillales</taxon>
        <taxon>Streptococcaceae</taxon>
        <taxon>Streptococcus</taxon>
    </lineage>
</organism>
<dbReference type="Proteomes" id="UP000182712">
    <property type="component" value="Unassembled WGS sequence"/>
</dbReference>
<evidence type="ECO:0000259" key="1">
    <source>
        <dbReference type="Pfam" id="PF00534"/>
    </source>
</evidence>